<organism evidence="1">
    <name type="scientific">marine sediment metagenome</name>
    <dbReference type="NCBI Taxonomy" id="412755"/>
    <lineage>
        <taxon>unclassified sequences</taxon>
        <taxon>metagenomes</taxon>
        <taxon>ecological metagenomes</taxon>
    </lineage>
</organism>
<comment type="caution">
    <text evidence="1">The sequence shown here is derived from an EMBL/GenBank/DDBJ whole genome shotgun (WGS) entry which is preliminary data.</text>
</comment>
<sequence length="153" mass="17779">MAVLEVGINLGMKNLVDIKYYSSSDKILNPNIRDRFLTGLKDFITEIFDDKIDVISLTGFEIICYYKTVQIPSKIDNKPQPLLSFAIIERGTNHTFVKRHLKEIISQFLNNYALNNIFSKGSKYFKKFIPQIDEILGDLRLKIGDRIRTIFRD</sequence>
<evidence type="ECO:0000313" key="1">
    <source>
        <dbReference type="EMBL" id="KKM69095.1"/>
    </source>
</evidence>
<proteinExistence type="predicted"/>
<name>A0A0F9LXH6_9ZZZZ</name>
<reference evidence="1" key="1">
    <citation type="journal article" date="2015" name="Nature">
        <title>Complex archaea that bridge the gap between prokaryotes and eukaryotes.</title>
        <authorList>
            <person name="Spang A."/>
            <person name="Saw J.H."/>
            <person name="Jorgensen S.L."/>
            <person name="Zaremba-Niedzwiedzka K."/>
            <person name="Martijn J."/>
            <person name="Lind A.E."/>
            <person name="van Eijk R."/>
            <person name="Schleper C."/>
            <person name="Guy L."/>
            <person name="Ettema T.J."/>
        </authorList>
    </citation>
    <scope>NUCLEOTIDE SEQUENCE</scope>
</reference>
<dbReference type="AlphaFoldDB" id="A0A0F9LXH6"/>
<accession>A0A0F9LXH6</accession>
<gene>
    <name evidence="1" type="ORF">LCGC14_1454270</name>
</gene>
<protein>
    <submittedName>
        <fullName evidence="1">Uncharacterized protein</fullName>
    </submittedName>
</protein>
<dbReference type="EMBL" id="LAZR01010051">
    <property type="protein sequence ID" value="KKM69095.1"/>
    <property type="molecule type" value="Genomic_DNA"/>
</dbReference>